<proteinExistence type="predicted"/>
<dbReference type="EMBL" id="CP107006">
    <property type="protein sequence ID" value="UYQ94668.1"/>
    <property type="molecule type" value="Genomic_DNA"/>
</dbReference>
<evidence type="ECO:0000313" key="1">
    <source>
        <dbReference type="EMBL" id="UYQ94668.1"/>
    </source>
</evidence>
<dbReference type="Proteomes" id="UP001162741">
    <property type="component" value="Chromosome"/>
</dbReference>
<keyword evidence="2" id="KW-1185">Reference proteome</keyword>
<evidence type="ECO:0000313" key="2">
    <source>
        <dbReference type="Proteomes" id="UP001162741"/>
    </source>
</evidence>
<reference evidence="1" key="1">
    <citation type="submission" date="2022-10" db="EMBL/GenBank/DDBJ databases">
        <title>Chitinophaga sp. nov., isolated from soil.</title>
        <authorList>
            <person name="Jeon C.O."/>
        </authorList>
    </citation>
    <scope>NUCLEOTIDE SEQUENCE</scope>
    <source>
        <strain evidence="1">R8</strain>
    </source>
</reference>
<organism evidence="1 2">
    <name type="scientific">Chitinophaga horti</name>
    <dbReference type="NCBI Taxonomy" id="2920382"/>
    <lineage>
        <taxon>Bacteria</taxon>
        <taxon>Pseudomonadati</taxon>
        <taxon>Bacteroidota</taxon>
        <taxon>Chitinophagia</taxon>
        <taxon>Chitinophagales</taxon>
        <taxon>Chitinophagaceae</taxon>
        <taxon>Chitinophaga</taxon>
    </lineage>
</organism>
<dbReference type="InterPro" id="IPR032710">
    <property type="entry name" value="NTF2-like_dom_sf"/>
</dbReference>
<dbReference type="SUPFAM" id="SSF54427">
    <property type="entry name" value="NTF2-like"/>
    <property type="match status" value="1"/>
</dbReference>
<evidence type="ECO:0008006" key="3">
    <source>
        <dbReference type="Google" id="ProtNLM"/>
    </source>
</evidence>
<gene>
    <name evidence="1" type="ORF">MKQ68_06140</name>
</gene>
<sequence>MTALQDFFARYARTSTSEAYEDLTSFYAPSFIAAGPNGNEVYKNDERFVEWLAQVHQFNRKTGLVDMQVLNTTGDSISKSYTMVKVTWSASYRKEGAQNIVFDMHYLLYHRATDPQIVMYISHEDQETVMKEKGVL</sequence>
<name>A0ABY6J4S0_9BACT</name>
<dbReference type="RefSeq" id="WP_244840038.1">
    <property type="nucleotide sequence ID" value="NZ_CP107006.1"/>
</dbReference>
<protein>
    <recommendedName>
        <fullName evidence="3">SnoaL-like domain-containing protein</fullName>
    </recommendedName>
</protein>
<accession>A0ABY6J4S0</accession>